<dbReference type="PROSITE" id="PS50802">
    <property type="entry name" value="OTU"/>
    <property type="match status" value="1"/>
</dbReference>
<evidence type="ECO:0000256" key="1">
    <source>
        <dbReference type="ARBA" id="ARBA00000707"/>
    </source>
</evidence>
<evidence type="ECO:0000256" key="12">
    <source>
        <dbReference type="ARBA" id="ARBA00022859"/>
    </source>
</evidence>
<reference evidence="21" key="1">
    <citation type="submission" date="2011-08" db="EMBL/GenBank/DDBJ databases">
        <title>The draft genome of Latimeria chalumnae.</title>
        <authorList>
            <person name="Di Palma F."/>
            <person name="Alfoldi J."/>
            <person name="Johnson J."/>
            <person name="Berlin A."/>
            <person name="Gnerre S."/>
            <person name="Jaffe D."/>
            <person name="MacCallum I."/>
            <person name="Young S."/>
            <person name="Walker B.J."/>
            <person name="Lander E."/>
            <person name="Lindblad-Toh K."/>
        </authorList>
    </citation>
    <scope>NUCLEOTIDE SEQUENCE [LARGE SCALE GENOMIC DNA]</scope>
    <source>
        <strain evidence="21">Wild caught</strain>
    </source>
</reference>
<dbReference type="Pfam" id="PF02338">
    <property type="entry name" value="OTU"/>
    <property type="match status" value="1"/>
</dbReference>
<dbReference type="SUPFAM" id="SSF54001">
    <property type="entry name" value="Cysteine proteinases"/>
    <property type="match status" value="1"/>
</dbReference>
<evidence type="ECO:0000256" key="11">
    <source>
        <dbReference type="ARBA" id="ARBA00022807"/>
    </source>
</evidence>
<dbReference type="EMBL" id="AFYH01066370">
    <property type="status" value="NOT_ANNOTATED_CDS"/>
    <property type="molecule type" value="Genomic_DNA"/>
</dbReference>
<evidence type="ECO:0000259" key="19">
    <source>
        <dbReference type="PROSITE" id="PS50802"/>
    </source>
</evidence>
<accession>H3AYC4</accession>
<feature type="compositionally biased region" description="Polar residues" evidence="18">
    <location>
        <begin position="898"/>
        <end position="914"/>
    </location>
</feature>
<proteinExistence type="predicted"/>
<protein>
    <recommendedName>
        <fullName evidence="17">OTU domain-containing protein 4</fullName>
        <ecNumber evidence="4">3.4.19.12</ecNumber>
    </recommendedName>
</protein>
<dbReference type="GeneTree" id="ENSGT00940000160512"/>
<evidence type="ECO:0000256" key="15">
    <source>
        <dbReference type="ARBA" id="ARBA00058854"/>
    </source>
</evidence>
<evidence type="ECO:0000256" key="7">
    <source>
        <dbReference type="ARBA" id="ARBA00022588"/>
    </source>
</evidence>
<keyword evidence="10" id="KW-0378">Hydrolase</keyword>
<dbReference type="FunFam" id="3.90.70.80:FF:000013">
    <property type="entry name" value="OTU domain-containing protein 4"/>
    <property type="match status" value="1"/>
</dbReference>
<dbReference type="AlphaFoldDB" id="H3AYC4"/>
<feature type="domain" description="OTU" evidence="19">
    <location>
        <begin position="10"/>
        <end position="131"/>
    </location>
</feature>
<dbReference type="GO" id="GO:0061578">
    <property type="term" value="F:K63-linked deubiquitinase activity"/>
    <property type="evidence" value="ECO:0007669"/>
    <property type="project" value="UniProtKB-ARBA"/>
</dbReference>
<feature type="compositionally biased region" description="Polar residues" evidence="18">
    <location>
        <begin position="762"/>
        <end position="801"/>
    </location>
</feature>
<dbReference type="GO" id="GO:0070536">
    <property type="term" value="P:protein K63-linked deubiquitination"/>
    <property type="evidence" value="ECO:0007669"/>
    <property type="project" value="UniProtKB-ARBA"/>
</dbReference>
<comment type="subunit">
    <text evidence="16">Interacts with MYD88; the interaction is direct. Interacts with ALKBH3; the interaction is direct. Interacts with USP7; the interaction is direct. Interacts with USP9X; the interaction is direct.</text>
</comment>
<name>H3AYC4_LATCH</name>
<dbReference type="Ensembl" id="ENSLACT00000014747.1">
    <property type="protein sequence ID" value="ENSLACP00000014645.1"/>
    <property type="gene ID" value="ENSLACG00000012893.1"/>
</dbReference>
<dbReference type="GO" id="GO:2000660">
    <property type="term" value="P:negative regulation of interleukin-1-mediated signaling pathway"/>
    <property type="evidence" value="ECO:0007669"/>
    <property type="project" value="TreeGrafter"/>
</dbReference>
<dbReference type="HOGENOM" id="CLU_291170_0_0_1"/>
<dbReference type="EC" id="3.4.19.12" evidence="4"/>
<evidence type="ECO:0000256" key="17">
    <source>
        <dbReference type="ARBA" id="ARBA00074854"/>
    </source>
</evidence>
<dbReference type="EMBL" id="AFYH01066366">
    <property type="status" value="NOT_ANNOTATED_CDS"/>
    <property type="molecule type" value="Genomic_DNA"/>
</dbReference>
<evidence type="ECO:0000256" key="5">
    <source>
        <dbReference type="ARBA" id="ARBA00022490"/>
    </source>
</evidence>
<dbReference type="EMBL" id="AFYH01066365">
    <property type="status" value="NOT_ANNOTATED_CDS"/>
    <property type="molecule type" value="Genomic_DNA"/>
</dbReference>
<evidence type="ECO:0000256" key="10">
    <source>
        <dbReference type="ARBA" id="ARBA00022801"/>
    </source>
</evidence>
<feature type="region of interest" description="Disordered" evidence="18">
    <location>
        <begin position="892"/>
        <end position="915"/>
    </location>
</feature>
<dbReference type="GO" id="GO:1903093">
    <property type="term" value="P:regulation of protein K48-linked deubiquitination"/>
    <property type="evidence" value="ECO:0007669"/>
    <property type="project" value="TreeGrafter"/>
</dbReference>
<reference evidence="20" key="2">
    <citation type="submission" date="2025-08" db="UniProtKB">
        <authorList>
            <consortium name="Ensembl"/>
        </authorList>
    </citation>
    <scope>IDENTIFICATION</scope>
</reference>
<dbReference type="InterPro" id="IPR038765">
    <property type="entry name" value="Papain-like_cys_pep_sf"/>
</dbReference>
<evidence type="ECO:0000313" key="21">
    <source>
        <dbReference type="Proteomes" id="UP000008672"/>
    </source>
</evidence>
<comment type="subcellular location">
    <subcellularLocation>
        <location evidence="3">Cytoplasm</location>
    </subcellularLocation>
    <subcellularLocation>
        <location evidence="2">Nucleus</location>
    </subcellularLocation>
</comment>
<dbReference type="PANTHER" id="PTHR12419:SF9">
    <property type="entry name" value="OTU DOMAIN-CONTAINING PROTEIN 4"/>
    <property type="match status" value="1"/>
</dbReference>
<evidence type="ECO:0000256" key="6">
    <source>
        <dbReference type="ARBA" id="ARBA00022553"/>
    </source>
</evidence>
<dbReference type="InterPro" id="IPR050704">
    <property type="entry name" value="Peptidase_C85-like"/>
</dbReference>
<dbReference type="InterPro" id="IPR003323">
    <property type="entry name" value="OTU_dom"/>
</dbReference>
<dbReference type="GO" id="GO:0006508">
    <property type="term" value="P:proteolysis"/>
    <property type="evidence" value="ECO:0007669"/>
    <property type="project" value="UniProtKB-KW"/>
</dbReference>
<evidence type="ECO:0000256" key="2">
    <source>
        <dbReference type="ARBA" id="ARBA00004123"/>
    </source>
</evidence>
<dbReference type="EMBL" id="AFYH01066369">
    <property type="status" value="NOT_ANNOTATED_CDS"/>
    <property type="molecule type" value="Genomic_DNA"/>
</dbReference>
<dbReference type="GO" id="GO:0034122">
    <property type="term" value="P:negative regulation of toll-like receptor signaling pathway"/>
    <property type="evidence" value="ECO:0007669"/>
    <property type="project" value="TreeGrafter"/>
</dbReference>
<keyword evidence="21" id="KW-1185">Reference proteome</keyword>
<keyword evidence="12" id="KW-0391">Immunity</keyword>
<keyword evidence="7" id="KW-0399">Innate immunity</keyword>
<evidence type="ECO:0000256" key="4">
    <source>
        <dbReference type="ARBA" id="ARBA00012759"/>
    </source>
</evidence>
<keyword evidence="13" id="KW-0007">Acetylation</keyword>
<keyword evidence="8" id="KW-0645">Protease</keyword>
<feature type="compositionally biased region" description="Basic and acidic residues" evidence="18">
    <location>
        <begin position="1031"/>
        <end position="1064"/>
    </location>
</feature>
<evidence type="ECO:0000256" key="8">
    <source>
        <dbReference type="ARBA" id="ARBA00022670"/>
    </source>
</evidence>
<comment type="catalytic activity">
    <reaction evidence="1">
        <text>Thiol-dependent hydrolysis of ester, thioester, amide, peptide and isopeptide bonds formed by the C-terminal Gly of ubiquitin (a 76-residue protein attached to proteins as an intracellular targeting signal).</text>
        <dbReference type="EC" id="3.4.19.12"/>
    </reaction>
</comment>
<keyword evidence="5" id="KW-0963">Cytoplasm</keyword>
<dbReference type="PANTHER" id="PTHR12419">
    <property type="entry name" value="OTU DOMAIN CONTAINING PROTEIN"/>
    <property type="match status" value="1"/>
</dbReference>
<evidence type="ECO:0000313" key="20">
    <source>
        <dbReference type="Ensembl" id="ENSLACP00000014645.1"/>
    </source>
</evidence>
<dbReference type="GO" id="GO:0045087">
    <property type="term" value="P:innate immune response"/>
    <property type="evidence" value="ECO:0007669"/>
    <property type="project" value="UniProtKB-KW"/>
</dbReference>
<organism evidence="20 21">
    <name type="scientific">Latimeria chalumnae</name>
    <name type="common">Coelacanth</name>
    <dbReference type="NCBI Taxonomy" id="7897"/>
    <lineage>
        <taxon>Eukaryota</taxon>
        <taxon>Metazoa</taxon>
        <taxon>Chordata</taxon>
        <taxon>Craniata</taxon>
        <taxon>Vertebrata</taxon>
        <taxon>Euteleostomi</taxon>
        <taxon>Coelacanthiformes</taxon>
        <taxon>Coelacanthidae</taxon>
        <taxon>Latimeria</taxon>
    </lineage>
</organism>
<dbReference type="Gene3D" id="3.90.70.80">
    <property type="match status" value="1"/>
</dbReference>
<keyword evidence="14" id="KW-0539">Nucleus</keyword>
<evidence type="ECO:0000256" key="9">
    <source>
        <dbReference type="ARBA" id="ARBA00022786"/>
    </source>
</evidence>
<gene>
    <name evidence="20" type="primary">OTUD4</name>
</gene>
<dbReference type="EMBL" id="AFYH01066367">
    <property type="status" value="NOT_ANNOTATED_CDS"/>
    <property type="molecule type" value="Genomic_DNA"/>
</dbReference>
<feature type="region of interest" description="Disordered" evidence="18">
    <location>
        <begin position="753"/>
        <end position="801"/>
    </location>
</feature>
<dbReference type="CDD" id="cd22794">
    <property type="entry name" value="OTU_OTUD4"/>
    <property type="match status" value="1"/>
</dbReference>
<comment type="function">
    <text evidence="15">Deubiquitinase which hydrolyzes the isopeptide bond between the ubiquitin C-terminus and the lysine epsilon-amino group of the target protein. May negatively regulate inflammatory and pathogen recognition signaling in innate immune response. Upon phosphorylation at Ser-202 and Ser-204 residues, via IL-1 receptor and Toll-like receptor signaling pathway, specifically deubiquitinates 'Lys-63'-polyubiquitinated MYD88 adapter protein triggering down-regulation of NF-kappa-B-dependent transcription of inflammatory mediators. Independently of the catalytic activity, acts as a scaffold for alternative deubiquitinases to assemble specific deubiquitinase-substrate complexes. Associates with USP7 and USP9X deubiquitinases to stabilize alkylation repair enzyme ALKBH3, thereby promoting the repair of alkylated DNA lesions.</text>
</comment>
<feature type="region of interest" description="Disordered" evidence="18">
    <location>
        <begin position="997"/>
        <end position="1064"/>
    </location>
</feature>
<evidence type="ECO:0000256" key="18">
    <source>
        <dbReference type="SAM" id="MobiDB-lite"/>
    </source>
</evidence>
<dbReference type="GO" id="GO:0005737">
    <property type="term" value="C:cytoplasm"/>
    <property type="evidence" value="ECO:0007669"/>
    <property type="project" value="UniProtKB-SubCell"/>
</dbReference>
<keyword evidence="11" id="KW-0788">Thiol protease</keyword>
<dbReference type="GO" id="GO:0004843">
    <property type="term" value="F:cysteine-type deubiquitinase activity"/>
    <property type="evidence" value="ECO:0007669"/>
    <property type="project" value="UniProtKB-EC"/>
</dbReference>
<dbReference type="Bgee" id="ENSLACG00000012893">
    <property type="expression patterns" value="Expressed in muscle tissue and 6 other cell types or tissues"/>
</dbReference>
<keyword evidence="6" id="KW-0597">Phosphoprotein</keyword>
<dbReference type="Proteomes" id="UP000008672">
    <property type="component" value="Unassembled WGS sequence"/>
</dbReference>
<sequence length="1064" mass="118489">MDAFLRSRGLCRKRIAKDGSCLFRAVAEQVFHSQSEHFGVRKACVSYLRRNRENFEAFIEGSFEEYLRHLENPQEWVGEVEISALSLMYKHDFVIYQEPDAPPSYVTENGFPDKVQLCFSNGNHYDLVYEKQFTNAAALCQSILYEMLYEKVLSVEVGDVIYELSTNDGKISEAAEEHLNSSGESDIEDDVSQSCILSTNHVRNLTAGGASGERKGDDPSELLKMLKLKIEEKLKMMIFLSLLLLIWDQEKFESHEKADHKIRVNISPDPGQKKKKREEKLFKNKNKKTHVVCGDSGDWLPREHGRQQLLQVLKMRVKENDLSQARKKKKKKKKKKINFIIQIKPLSWKNSSFPVLKPLRIVKKLALCVCVCVSFSTNCKMFKKKKYKEEQVNLDLNSLWIVQKPEHEEAKECVHFSLGMCTLLLRVVQLVVNARLSKWMNWMHSEMCSGNAWGSICQIQCPSAIKPVQNSICTPSCNWGSWQFAHLQSSENKNVNGASEPIKTQTPGSTEQIGIFKCVRVCAPSKVLPAAVSFGANSTAPLSVDSHPSSVPSPPPSVPSVPTVVPSQPNEPILCRPAAGVPFQVTTSIAPAAAGPTVSMTQVISSPIAPLPVPVHPVNQPQMPLPQTLTPYQDLLYPGFPLNEKGECVSIPPYSYSKSGDDLPKDKGILQFFFNLGIKAYSCPMWAPHSYLYPLHQAYLNACRMYSSKVSSPVCHSGPWFQAPSSTPREASAVPVQMGGDLPHANEARLNGQYIDGGHGLASQSPEAAQSQGHQGSLDHSVSDPMQHSHMQPSHSGTGENSVLEERFLQPAFGHTPFIGGFQVAPAFTPPFWLGYPMQPFHEGMVAHNLRTYTEHEPKVADCPTVAPVDGDQCIASIPVDGTILQHQMKPEVESPVASRQQSQPSVGQVNETESAALSSAALDAGGSTTSIKKTGVPCVEGTDEPKDLQSTCKPESRVPVCKEELPKAESSEDEREVSEMLNRGRNKYYYSQNYVGRRGRNEKGHPFGRSGYPNSRAEEGRRGAQSKGMFYRDRDENRQSQHFRERGDARWKSREMYKAGKNV</sequence>
<evidence type="ECO:0000256" key="16">
    <source>
        <dbReference type="ARBA" id="ARBA00062839"/>
    </source>
</evidence>
<evidence type="ECO:0000256" key="13">
    <source>
        <dbReference type="ARBA" id="ARBA00022990"/>
    </source>
</evidence>
<feature type="region of interest" description="Disordered" evidence="18">
    <location>
        <begin position="542"/>
        <end position="565"/>
    </location>
</feature>
<evidence type="ECO:0000256" key="3">
    <source>
        <dbReference type="ARBA" id="ARBA00004496"/>
    </source>
</evidence>
<keyword evidence="9" id="KW-0833">Ubl conjugation pathway</keyword>
<dbReference type="EMBL" id="AFYH01066368">
    <property type="status" value="NOT_ANNOTATED_CDS"/>
    <property type="molecule type" value="Genomic_DNA"/>
</dbReference>
<reference evidence="20" key="3">
    <citation type="submission" date="2025-09" db="UniProtKB">
        <authorList>
            <consortium name="Ensembl"/>
        </authorList>
    </citation>
    <scope>IDENTIFICATION</scope>
</reference>
<dbReference type="GO" id="GO:0005634">
    <property type="term" value="C:nucleus"/>
    <property type="evidence" value="ECO:0007669"/>
    <property type="project" value="UniProtKB-SubCell"/>
</dbReference>
<evidence type="ECO:0000256" key="14">
    <source>
        <dbReference type="ARBA" id="ARBA00023242"/>
    </source>
</evidence>